<dbReference type="EMBL" id="VEVO01000021">
    <property type="protein sequence ID" value="KAF0024649.1"/>
    <property type="molecule type" value="Genomic_DNA"/>
</dbReference>
<protein>
    <submittedName>
        <fullName evidence="1">Uncharacterized protein</fullName>
    </submittedName>
</protein>
<proteinExistence type="predicted"/>
<dbReference type="AlphaFoldDB" id="A0A6A4RWG5"/>
<reference evidence="1 2" key="1">
    <citation type="submission" date="2019-06" db="EMBL/GenBank/DDBJ databases">
        <title>Draft genomes of female and male turbot (Scophthalmus maximus).</title>
        <authorList>
            <person name="Xu H."/>
            <person name="Xu X.-W."/>
            <person name="Shao C."/>
            <person name="Chen S."/>
        </authorList>
    </citation>
    <scope>NUCLEOTIDE SEQUENCE [LARGE SCALE GENOMIC DNA]</scope>
    <source>
        <strain evidence="1">Ysfricsl-2016a</strain>
        <tissue evidence="1">Blood</tissue>
    </source>
</reference>
<gene>
    <name evidence="1" type="ORF">F2P81_023451</name>
</gene>
<sequence>MCVDSGMHLPGRHRAQMVRHPQVRKSMLTSCPPPIFTQILYRSLELPSYMSPRNLLSLDRLTGGLTSVIMTSFKLTGTDQPEGHHWPPADYWVMLSTSYKHLDYSTTYARILFVDFSSVFNTIVPENLPGSVS</sequence>
<name>A0A6A4RWG5_SCOMX</name>
<comment type="caution">
    <text evidence="1">The sequence shown here is derived from an EMBL/GenBank/DDBJ whole genome shotgun (WGS) entry which is preliminary data.</text>
</comment>
<evidence type="ECO:0000313" key="1">
    <source>
        <dbReference type="EMBL" id="KAF0024649.1"/>
    </source>
</evidence>
<organism evidence="1 2">
    <name type="scientific">Scophthalmus maximus</name>
    <name type="common">Turbot</name>
    <name type="synonym">Psetta maxima</name>
    <dbReference type="NCBI Taxonomy" id="52904"/>
    <lineage>
        <taxon>Eukaryota</taxon>
        <taxon>Metazoa</taxon>
        <taxon>Chordata</taxon>
        <taxon>Craniata</taxon>
        <taxon>Vertebrata</taxon>
        <taxon>Euteleostomi</taxon>
        <taxon>Actinopterygii</taxon>
        <taxon>Neopterygii</taxon>
        <taxon>Teleostei</taxon>
        <taxon>Neoteleostei</taxon>
        <taxon>Acanthomorphata</taxon>
        <taxon>Carangaria</taxon>
        <taxon>Pleuronectiformes</taxon>
        <taxon>Pleuronectoidei</taxon>
        <taxon>Scophthalmidae</taxon>
        <taxon>Scophthalmus</taxon>
    </lineage>
</organism>
<evidence type="ECO:0000313" key="2">
    <source>
        <dbReference type="Proteomes" id="UP000438429"/>
    </source>
</evidence>
<accession>A0A6A4RWG5</accession>
<dbReference type="Proteomes" id="UP000438429">
    <property type="component" value="Unassembled WGS sequence"/>
</dbReference>